<evidence type="ECO:0000256" key="2">
    <source>
        <dbReference type="ARBA" id="ARBA00023125"/>
    </source>
</evidence>
<evidence type="ECO:0000313" key="6">
    <source>
        <dbReference type="Proteomes" id="UP000177010"/>
    </source>
</evidence>
<dbReference type="PANTHER" id="PTHR33154">
    <property type="entry name" value="TRANSCRIPTIONAL REGULATOR, ARSR FAMILY"/>
    <property type="match status" value="1"/>
</dbReference>
<sequence>MDIKQSPVTATDEFKRRIFFALSESGRYKIVCMLYHVGHEMGCSELNQHVEIDKSTMSYHLRTLREIGLVTTRTQGREKFVQLNTDRINAVLPGLLASL</sequence>
<organism evidence="5 6">
    <name type="scientific">Lentilactobacillus sunkii</name>
    <dbReference type="NCBI Taxonomy" id="481719"/>
    <lineage>
        <taxon>Bacteria</taxon>
        <taxon>Bacillati</taxon>
        <taxon>Bacillota</taxon>
        <taxon>Bacilli</taxon>
        <taxon>Lactobacillales</taxon>
        <taxon>Lactobacillaceae</taxon>
        <taxon>Lentilactobacillus</taxon>
    </lineage>
</organism>
<dbReference type="NCBIfam" id="NF033788">
    <property type="entry name" value="HTH_metalloreg"/>
    <property type="match status" value="1"/>
</dbReference>
<dbReference type="PANTHER" id="PTHR33154:SF25">
    <property type="entry name" value="LMO0101 PROTEIN"/>
    <property type="match status" value="1"/>
</dbReference>
<dbReference type="GO" id="GO:0003677">
    <property type="term" value="F:DNA binding"/>
    <property type="evidence" value="ECO:0007669"/>
    <property type="project" value="UniProtKB-KW"/>
</dbReference>
<dbReference type="InterPro" id="IPR036390">
    <property type="entry name" value="WH_DNA-bd_sf"/>
</dbReference>
<accession>A0A1E7XAV1</accession>
<dbReference type="SMART" id="SM00418">
    <property type="entry name" value="HTH_ARSR"/>
    <property type="match status" value="1"/>
</dbReference>
<evidence type="ECO:0000259" key="4">
    <source>
        <dbReference type="PROSITE" id="PS50987"/>
    </source>
</evidence>
<proteinExistence type="predicted"/>
<evidence type="ECO:0000256" key="1">
    <source>
        <dbReference type="ARBA" id="ARBA00023015"/>
    </source>
</evidence>
<dbReference type="InterPro" id="IPR001845">
    <property type="entry name" value="HTH_ArsR_DNA-bd_dom"/>
</dbReference>
<gene>
    <name evidence="5" type="primary">arsR</name>
    <name evidence="5" type="ORF">LASUN_18660</name>
</gene>
<protein>
    <submittedName>
        <fullName evidence="5">Arsenical resistance operon repressor</fullName>
    </submittedName>
</protein>
<reference evidence="5 6" key="1">
    <citation type="submission" date="2016-09" db="EMBL/GenBank/DDBJ databases">
        <title>Genome Sequence of Lactobacillus sunkii Strain CG01.</title>
        <authorList>
            <person name="Poehlein A."/>
            <person name="Gabris C."/>
            <person name="Bengelsdorf F.R."/>
            <person name="Duerre P."/>
            <person name="Daniel R."/>
        </authorList>
    </citation>
    <scope>NUCLEOTIDE SEQUENCE [LARGE SCALE GENOMIC DNA]</scope>
    <source>
        <strain evidence="5 6">CG_D</strain>
    </source>
</reference>
<dbReference type="SUPFAM" id="SSF46785">
    <property type="entry name" value="Winged helix' DNA-binding domain"/>
    <property type="match status" value="1"/>
</dbReference>
<dbReference type="InterPro" id="IPR051081">
    <property type="entry name" value="HTH_MetalResp_TranReg"/>
</dbReference>
<evidence type="ECO:0000313" key="5">
    <source>
        <dbReference type="EMBL" id="OFA10257.1"/>
    </source>
</evidence>
<dbReference type="PRINTS" id="PR00778">
    <property type="entry name" value="HTHARSR"/>
</dbReference>
<dbReference type="CDD" id="cd00090">
    <property type="entry name" value="HTH_ARSR"/>
    <property type="match status" value="1"/>
</dbReference>
<name>A0A1E7XAV1_9LACO</name>
<dbReference type="InterPro" id="IPR036388">
    <property type="entry name" value="WH-like_DNA-bd_sf"/>
</dbReference>
<dbReference type="Pfam" id="PF01022">
    <property type="entry name" value="HTH_5"/>
    <property type="match status" value="1"/>
</dbReference>
<keyword evidence="2" id="KW-0238">DNA-binding</keyword>
<feature type="domain" description="HTH arsR-type" evidence="4">
    <location>
        <begin position="7"/>
        <end position="99"/>
    </location>
</feature>
<dbReference type="RefSeq" id="WP_070368215.1">
    <property type="nucleotide sequence ID" value="NZ_JAZHVW010000005.1"/>
</dbReference>
<dbReference type="PROSITE" id="PS50987">
    <property type="entry name" value="HTH_ARSR_2"/>
    <property type="match status" value="1"/>
</dbReference>
<dbReference type="Proteomes" id="UP000177010">
    <property type="component" value="Unassembled WGS sequence"/>
</dbReference>
<keyword evidence="3" id="KW-0804">Transcription</keyword>
<comment type="caution">
    <text evidence="5">The sequence shown here is derived from an EMBL/GenBank/DDBJ whole genome shotgun (WGS) entry which is preliminary data.</text>
</comment>
<dbReference type="GO" id="GO:0003700">
    <property type="term" value="F:DNA-binding transcription factor activity"/>
    <property type="evidence" value="ECO:0007669"/>
    <property type="project" value="InterPro"/>
</dbReference>
<dbReference type="InterPro" id="IPR011991">
    <property type="entry name" value="ArsR-like_HTH"/>
</dbReference>
<dbReference type="Gene3D" id="1.10.10.10">
    <property type="entry name" value="Winged helix-like DNA-binding domain superfamily/Winged helix DNA-binding domain"/>
    <property type="match status" value="1"/>
</dbReference>
<dbReference type="AlphaFoldDB" id="A0A1E7XAV1"/>
<dbReference type="STRING" id="481719.LASUN_18660"/>
<dbReference type="EMBL" id="MIQE01000020">
    <property type="protein sequence ID" value="OFA10257.1"/>
    <property type="molecule type" value="Genomic_DNA"/>
</dbReference>
<evidence type="ECO:0000256" key="3">
    <source>
        <dbReference type="ARBA" id="ARBA00023163"/>
    </source>
</evidence>
<keyword evidence="1" id="KW-0805">Transcription regulation</keyword>